<comment type="caution">
    <text evidence="1">The sequence shown here is derived from an EMBL/GenBank/DDBJ whole genome shotgun (WGS) entry which is preliminary data.</text>
</comment>
<dbReference type="AlphaFoldDB" id="A0A8S1H0F0"/>
<organism evidence="1 2">
    <name type="scientific">Caenorhabditis auriculariae</name>
    <dbReference type="NCBI Taxonomy" id="2777116"/>
    <lineage>
        <taxon>Eukaryota</taxon>
        <taxon>Metazoa</taxon>
        <taxon>Ecdysozoa</taxon>
        <taxon>Nematoda</taxon>
        <taxon>Chromadorea</taxon>
        <taxon>Rhabditida</taxon>
        <taxon>Rhabditina</taxon>
        <taxon>Rhabditomorpha</taxon>
        <taxon>Rhabditoidea</taxon>
        <taxon>Rhabditidae</taxon>
        <taxon>Peloderinae</taxon>
        <taxon>Caenorhabditis</taxon>
    </lineage>
</organism>
<accession>A0A8S1H0F0</accession>
<gene>
    <name evidence="1" type="ORF">CAUJ_LOCUS4117</name>
</gene>
<dbReference type="EMBL" id="CAJGYM010000008">
    <property type="protein sequence ID" value="CAD6188198.1"/>
    <property type="molecule type" value="Genomic_DNA"/>
</dbReference>
<protein>
    <submittedName>
        <fullName evidence="1">Uncharacterized protein</fullName>
    </submittedName>
</protein>
<dbReference type="Proteomes" id="UP000835052">
    <property type="component" value="Unassembled WGS sequence"/>
</dbReference>
<proteinExistence type="predicted"/>
<evidence type="ECO:0000313" key="2">
    <source>
        <dbReference type="Proteomes" id="UP000835052"/>
    </source>
</evidence>
<evidence type="ECO:0000313" key="1">
    <source>
        <dbReference type="EMBL" id="CAD6188198.1"/>
    </source>
</evidence>
<name>A0A8S1H0F0_9PELO</name>
<reference evidence="1" key="1">
    <citation type="submission" date="2020-10" db="EMBL/GenBank/DDBJ databases">
        <authorList>
            <person name="Kikuchi T."/>
        </authorList>
    </citation>
    <scope>NUCLEOTIDE SEQUENCE</scope>
    <source>
        <strain evidence="1">NKZ352</strain>
    </source>
</reference>
<sequence length="72" mass="8175">MRKRFCKAKKVFGGVFENANNVQRIDGETGGKNKEEKLESRRRHRSLIIVDSWSDTCLSAVLTLGPTRTPKL</sequence>
<keyword evidence="2" id="KW-1185">Reference proteome</keyword>